<accession>A0A2J0JIS2</accession>
<protein>
    <submittedName>
        <fullName evidence="2">Uncharacterized protein</fullName>
    </submittedName>
</protein>
<sequence length="167" mass="18906">MTEKLKQIIKEEIIKLPKDVQNAISISSWEQTTEEIGKRFLLSENEINDFQAETLIVLIGLEDSDFYAGNIENNIGTSKNEAEKIAEEVTQKIFNPIYDALAKKIKENLKNTKPNWKQNLDFTLSGGDYSIFMEKRDDTINTTPNIPLVKGNTTSPLHDKGEVGRGF</sequence>
<comment type="caution">
    <text evidence="2">The sequence shown here is derived from an EMBL/GenBank/DDBJ whole genome shotgun (WGS) entry which is preliminary data.</text>
</comment>
<organism evidence="2 3">
    <name type="scientific">Candidatus Nomurabacteria bacterium CG10_big_fil_rev_8_21_14_0_10_03_31_7</name>
    <dbReference type="NCBI Taxonomy" id="1974730"/>
    <lineage>
        <taxon>Bacteria</taxon>
        <taxon>Candidatus Nomuraibacteriota</taxon>
    </lineage>
</organism>
<dbReference type="EMBL" id="PFCP01000030">
    <property type="protein sequence ID" value="PIR68991.1"/>
    <property type="molecule type" value="Genomic_DNA"/>
</dbReference>
<name>A0A2J0JIS2_9BACT</name>
<evidence type="ECO:0000256" key="1">
    <source>
        <dbReference type="SAM" id="MobiDB-lite"/>
    </source>
</evidence>
<evidence type="ECO:0000313" key="3">
    <source>
        <dbReference type="Proteomes" id="UP000228613"/>
    </source>
</evidence>
<feature type="compositionally biased region" description="Basic and acidic residues" evidence="1">
    <location>
        <begin position="157"/>
        <end position="167"/>
    </location>
</feature>
<gene>
    <name evidence="2" type="ORF">COU48_01085</name>
</gene>
<evidence type="ECO:0000313" key="2">
    <source>
        <dbReference type="EMBL" id="PIR68991.1"/>
    </source>
</evidence>
<dbReference type="AlphaFoldDB" id="A0A2J0JIS2"/>
<reference evidence="3" key="1">
    <citation type="submission" date="2017-09" db="EMBL/GenBank/DDBJ databases">
        <title>Depth-based differentiation of microbial function through sediment-hosted aquifers and enrichment of novel symbionts in the deep terrestrial subsurface.</title>
        <authorList>
            <person name="Probst A.J."/>
            <person name="Ladd B."/>
            <person name="Jarett J.K."/>
            <person name="Geller-Mcgrath D.E."/>
            <person name="Sieber C.M.K."/>
            <person name="Emerson J.B."/>
            <person name="Anantharaman K."/>
            <person name="Thomas B.C."/>
            <person name="Malmstrom R."/>
            <person name="Stieglmeier M."/>
            <person name="Klingl A."/>
            <person name="Woyke T."/>
            <person name="Ryan C.M."/>
            <person name="Banfield J.F."/>
        </authorList>
    </citation>
    <scope>NUCLEOTIDE SEQUENCE [LARGE SCALE GENOMIC DNA]</scope>
</reference>
<proteinExistence type="predicted"/>
<feature type="region of interest" description="Disordered" evidence="1">
    <location>
        <begin position="143"/>
        <end position="167"/>
    </location>
</feature>
<feature type="compositionally biased region" description="Polar residues" evidence="1">
    <location>
        <begin position="143"/>
        <end position="156"/>
    </location>
</feature>
<dbReference type="Proteomes" id="UP000228613">
    <property type="component" value="Unassembled WGS sequence"/>
</dbReference>